<keyword evidence="2" id="KW-0285">Flavoprotein</keyword>
<dbReference type="InterPro" id="IPR036318">
    <property type="entry name" value="FAD-bd_PCMH-like_sf"/>
</dbReference>
<gene>
    <name evidence="7" type="ORF">L211DRAFT_832032</name>
</gene>
<evidence type="ECO:0000256" key="4">
    <source>
        <dbReference type="ARBA" id="ARBA00023002"/>
    </source>
</evidence>
<evidence type="ECO:0000313" key="8">
    <source>
        <dbReference type="Proteomes" id="UP000267821"/>
    </source>
</evidence>
<accession>A0A3N4MN72</accession>
<sequence length="506" mass="55022">MPVNAFLTSLPMKYLTLLAAALSVAQAAPPNHTTLSECLVDAQVPSLGPCSTGWNQTIIPYNLRANYTPVLLAIPKTVNHVSAAVKCAKAYGAKVQARGGGHSYAAMGLGGTDGSFIIDMEKFKSISLYNNIATVGAGVRLGNLATYLYSSGKRALPHGLCPGVGIGGHALHGGFGMTSRMWGTTLDNIVEMQVVLADGSVAITSASQNSNLFWALRGAGSSYGIVTYFKFATKSAPTVATYFQYQYYSPSIDIKTKTILAMQEFGKAMAPKELALRIFFSNDTFQVYGVYWGPKTKWEKAIAPLLTHLPIAGRVSSVPGQEMEWLPTLVQLNNGGQLTQPLSYNMHDTFFAKSIVTPGMGHLGEATLKNFFTYLATDGQKAPVNWWVMYDLYGGAGSMISAPTLSDTAYAHRDSLFTIQIFSTPPGQAPPYPESGYSFVDGIVDSITKYQNETIFKAYTNYIDHTLTKEQAWDLYYGQEQMVKLNKVKDAVDPTRVFWNPQAIRA</sequence>
<dbReference type="EMBL" id="ML121527">
    <property type="protein sequence ID" value="RPB29345.1"/>
    <property type="molecule type" value="Genomic_DNA"/>
</dbReference>
<keyword evidence="8" id="KW-1185">Reference proteome</keyword>
<dbReference type="InterPro" id="IPR016169">
    <property type="entry name" value="FAD-bd_PCMH_sub2"/>
</dbReference>
<dbReference type="GO" id="GO:0071949">
    <property type="term" value="F:FAD binding"/>
    <property type="evidence" value="ECO:0007669"/>
    <property type="project" value="InterPro"/>
</dbReference>
<dbReference type="Pfam" id="PF08031">
    <property type="entry name" value="BBE"/>
    <property type="match status" value="1"/>
</dbReference>
<dbReference type="Gene3D" id="3.30.465.10">
    <property type="match status" value="1"/>
</dbReference>
<evidence type="ECO:0000256" key="1">
    <source>
        <dbReference type="ARBA" id="ARBA00005466"/>
    </source>
</evidence>
<dbReference type="Pfam" id="PF01565">
    <property type="entry name" value="FAD_binding_4"/>
    <property type="match status" value="1"/>
</dbReference>
<keyword evidence="4" id="KW-0560">Oxidoreductase</keyword>
<dbReference type="PANTHER" id="PTHR42973">
    <property type="entry name" value="BINDING OXIDOREDUCTASE, PUTATIVE (AFU_ORTHOLOGUE AFUA_1G17690)-RELATED"/>
    <property type="match status" value="1"/>
</dbReference>
<feature type="chain" id="PRO_5018090121" evidence="5">
    <location>
        <begin position="28"/>
        <end position="506"/>
    </location>
</feature>
<dbReference type="InterPro" id="IPR012951">
    <property type="entry name" value="BBE"/>
</dbReference>
<evidence type="ECO:0000256" key="5">
    <source>
        <dbReference type="SAM" id="SignalP"/>
    </source>
</evidence>
<dbReference type="PROSITE" id="PS51387">
    <property type="entry name" value="FAD_PCMH"/>
    <property type="match status" value="1"/>
</dbReference>
<dbReference type="SUPFAM" id="SSF56176">
    <property type="entry name" value="FAD-binding/transporter-associated domain-like"/>
    <property type="match status" value="1"/>
</dbReference>
<dbReference type="Proteomes" id="UP000267821">
    <property type="component" value="Unassembled WGS sequence"/>
</dbReference>
<proteinExistence type="inferred from homology"/>
<feature type="domain" description="FAD-binding PCMH-type" evidence="6">
    <location>
        <begin position="65"/>
        <end position="236"/>
    </location>
</feature>
<reference evidence="7 8" key="1">
    <citation type="journal article" date="2018" name="Nat. Ecol. Evol.">
        <title>Pezizomycetes genomes reveal the molecular basis of ectomycorrhizal truffle lifestyle.</title>
        <authorList>
            <person name="Murat C."/>
            <person name="Payen T."/>
            <person name="Noel B."/>
            <person name="Kuo A."/>
            <person name="Morin E."/>
            <person name="Chen J."/>
            <person name="Kohler A."/>
            <person name="Krizsan K."/>
            <person name="Balestrini R."/>
            <person name="Da Silva C."/>
            <person name="Montanini B."/>
            <person name="Hainaut M."/>
            <person name="Levati E."/>
            <person name="Barry K.W."/>
            <person name="Belfiori B."/>
            <person name="Cichocki N."/>
            <person name="Clum A."/>
            <person name="Dockter R.B."/>
            <person name="Fauchery L."/>
            <person name="Guy J."/>
            <person name="Iotti M."/>
            <person name="Le Tacon F."/>
            <person name="Lindquist E.A."/>
            <person name="Lipzen A."/>
            <person name="Malagnac F."/>
            <person name="Mello A."/>
            <person name="Molinier V."/>
            <person name="Miyauchi S."/>
            <person name="Poulain J."/>
            <person name="Riccioni C."/>
            <person name="Rubini A."/>
            <person name="Sitrit Y."/>
            <person name="Splivallo R."/>
            <person name="Traeger S."/>
            <person name="Wang M."/>
            <person name="Zifcakova L."/>
            <person name="Wipf D."/>
            <person name="Zambonelli A."/>
            <person name="Paolocci F."/>
            <person name="Nowrousian M."/>
            <person name="Ottonello S."/>
            <person name="Baldrian P."/>
            <person name="Spatafora J.W."/>
            <person name="Henrissat B."/>
            <person name="Nagy L.G."/>
            <person name="Aury J.M."/>
            <person name="Wincker P."/>
            <person name="Grigoriev I.V."/>
            <person name="Bonfante P."/>
            <person name="Martin F.M."/>
        </authorList>
    </citation>
    <scope>NUCLEOTIDE SEQUENCE [LARGE SCALE GENOMIC DNA]</scope>
    <source>
        <strain evidence="7 8">ATCC MYA-4762</strain>
    </source>
</reference>
<dbReference type="PANTHER" id="PTHR42973:SF15">
    <property type="entry name" value="FAD-BINDING PCMH-TYPE DOMAIN-CONTAINING PROTEIN"/>
    <property type="match status" value="1"/>
</dbReference>
<feature type="signal peptide" evidence="5">
    <location>
        <begin position="1"/>
        <end position="27"/>
    </location>
</feature>
<comment type="similarity">
    <text evidence="1">Belongs to the oxygen-dependent FAD-linked oxidoreductase family.</text>
</comment>
<dbReference type="OrthoDB" id="415825at2759"/>
<evidence type="ECO:0000259" key="6">
    <source>
        <dbReference type="PROSITE" id="PS51387"/>
    </source>
</evidence>
<dbReference type="Gene3D" id="3.40.462.20">
    <property type="match status" value="1"/>
</dbReference>
<organism evidence="7 8">
    <name type="scientific">Terfezia boudieri ATCC MYA-4762</name>
    <dbReference type="NCBI Taxonomy" id="1051890"/>
    <lineage>
        <taxon>Eukaryota</taxon>
        <taxon>Fungi</taxon>
        <taxon>Dikarya</taxon>
        <taxon>Ascomycota</taxon>
        <taxon>Pezizomycotina</taxon>
        <taxon>Pezizomycetes</taxon>
        <taxon>Pezizales</taxon>
        <taxon>Pezizaceae</taxon>
        <taxon>Terfezia</taxon>
    </lineage>
</organism>
<keyword evidence="5" id="KW-0732">Signal</keyword>
<evidence type="ECO:0000256" key="3">
    <source>
        <dbReference type="ARBA" id="ARBA00022827"/>
    </source>
</evidence>
<name>A0A3N4MN72_9PEZI</name>
<evidence type="ECO:0000313" key="7">
    <source>
        <dbReference type="EMBL" id="RPB29345.1"/>
    </source>
</evidence>
<evidence type="ECO:0000256" key="2">
    <source>
        <dbReference type="ARBA" id="ARBA00022630"/>
    </source>
</evidence>
<dbReference type="STRING" id="1051890.A0A3N4MN72"/>
<dbReference type="InterPro" id="IPR050416">
    <property type="entry name" value="FAD-linked_Oxidoreductase"/>
</dbReference>
<dbReference type="InParanoid" id="A0A3N4MN72"/>
<protein>
    <submittedName>
        <fullName evidence="7">FAD-binding domain-containing protein</fullName>
    </submittedName>
</protein>
<dbReference type="GO" id="GO:0016491">
    <property type="term" value="F:oxidoreductase activity"/>
    <property type="evidence" value="ECO:0007669"/>
    <property type="project" value="UniProtKB-KW"/>
</dbReference>
<dbReference type="InterPro" id="IPR006094">
    <property type="entry name" value="Oxid_FAD_bind_N"/>
</dbReference>
<dbReference type="AlphaFoldDB" id="A0A3N4MN72"/>
<dbReference type="InterPro" id="IPR016166">
    <property type="entry name" value="FAD-bd_PCMH"/>
</dbReference>
<keyword evidence="3" id="KW-0274">FAD</keyword>